<feature type="non-terminal residue" evidence="1">
    <location>
        <position position="1"/>
    </location>
</feature>
<dbReference type="Proteomes" id="UP000480485">
    <property type="component" value="Unassembled WGS sequence"/>
</dbReference>
<evidence type="ECO:0000313" key="2">
    <source>
        <dbReference type="Proteomes" id="UP000480485"/>
    </source>
</evidence>
<comment type="caution">
    <text evidence="1">The sequence shown here is derived from an EMBL/GenBank/DDBJ whole genome shotgun (WGS) entry which is preliminary data.</text>
</comment>
<evidence type="ECO:0000313" key="1">
    <source>
        <dbReference type="EMBL" id="MWT89819.1"/>
    </source>
</evidence>
<accession>A0A6L7CT43</accession>
<name>A0A6L7CT43_ECOLX</name>
<organism evidence="1 2">
    <name type="scientific">Escherichia coli</name>
    <dbReference type="NCBI Taxonomy" id="562"/>
    <lineage>
        <taxon>Bacteria</taxon>
        <taxon>Pseudomonadati</taxon>
        <taxon>Pseudomonadota</taxon>
        <taxon>Gammaproteobacteria</taxon>
        <taxon>Enterobacterales</taxon>
        <taxon>Enterobacteriaceae</taxon>
        <taxon>Escherichia</taxon>
    </lineage>
</organism>
<proteinExistence type="predicted"/>
<protein>
    <submittedName>
        <fullName evidence="1">Cytosine permease</fullName>
    </submittedName>
</protein>
<reference evidence="1 2" key="1">
    <citation type="submission" date="2019-12" db="EMBL/GenBank/DDBJ databases">
        <title>Enteriobacteria Tanzani isolates_8377-8380.</title>
        <authorList>
            <person name="Subbiah M."/>
            <person name="Call D."/>
        </authorList>
    </citation>
    <scope>NUCLEOTIDE SEQUENCE [LARGE SCALE GENOMIC DNA]</scope>
    <source>
        <strain evidence="1 2">8378wC7</strain>
    </source>
</reference>
<dbReference type="EMBL" id="WTRN01002660">
    <property type="protein sequence ID" value="MWT89819.1"/>
    <property type="molecule type" value="Genomic_DNA"/>
</dbReference>
<gene>
    <name evidence="1" type="ORF">GP954_32595</name>
</gene>
<dbReference type="AlphaFoldDB" id="A0A6L7CT43"/>
<sequence length="38" mass="3991">IVPVNAVLGGALSYLILNPILNRKTTAAMTHVEANSVE</sequence>